<sequence length="165" mass="18324">MIRLATLVGALALCATTLHAQAQEIGSATHLPLPRYVSLKASEGNLRRGPSLSHRIDWVLTRRNMPLQVTAEYGHWRRVVDRDGVGGWLHYSLISGVRTAIVDDEMLTLHTREDPDAPVAAMLERGVVAKIDSCTRDWCRLSAGGYRGWAPKGHFWGVDEDEVLD</sequence>
<comment type="caution">
    <text evidence="2">The sequence shown here is derived from an EMBL/GenBank/DDBJ whole genome shotgun (WGS) entry which is preliminary data.</text>
</comment>
<gene>
    <name evidence="2" type="ORF">FHY64_14415</name>
</gene>
<dbReference type="InterPro" id="IPR010466">
    <property type="entry name" value="DUF1058"/>
</dbReference>
<reference evidence="2 3" key="1">
    <citation type="submission" date="2019-06" db="EMBL/GenBank/DDBJ databases">
        <title>Genome of new Rhodobacteraceae sp. SM1903.</title>
        <authorList>
            <person name="Ren X."/>
        </authorList>
    </citation>
    <scope>NUCLEOTIDE SEQUENCE [LARGE SCALE GENOMIC DNA]</scope>
    <source>
        <strain evidence="2 3">SM1903</strain>
    </source>
</reference>
<evidence type="ECO:0000313" key="2">
    <source>
        <dbReference type="EMBL" id="TNY31221.1"/>
    </source>
</evidence>
<keyword evidence="1" id="KW-0732">Signal</keyword>
<evidence type="ECO:0000313" key="3">
    <source>
        <dbReference type="Proteomes" id="UP000314011"/>
    </source>
</evidence>
<keyword evidence="2" id="KW-0030">Aminoacyl-tRNA synthetase</keyword>
<dbReference type="Gene3D" id="2.30.30.40">
    <property type="entry name" value="SH3 Domains"/>
    <property type="match status" value="1"/>
</dbReference>
<dbReference type="AlphaFoldDB" id="A0A5C5G925"/>
<dbReference type="RefSeq" id="WP_140196023.1">
    <property type="nucleotide sequence ID" value="NZ_CP065915.1"/>
</dbReference>
<keyword evidence="2" id="KW-0436">Ligase</keyword>
<dbReference type="Pfam" id="PF06347">
    <property type="entry name" value="SH3_4"/>
    <property type="match status" value="2"/>
</dbReference>
<dbReference type="OrthoDB" id="9810773at2"/>
<dbReference type="GO" id="GO:0004812">
    <property type="term" value="F:aminoacyl-tRNA ligase activity"/>
    <property type="evidence" value="ECO:0007669"/>
    <property type="project" value="UniProtKB-KW"/>
</dbReference>
<evidence type="ECO:0000256" key="1">
    <source>
        <dbReference type="SAM" id="SignalP"/>
    </source>
</evidence>
<organism evidence="2 3">
    <name type="scientific">Pelagovum pacificum</name>
    <dbReference type="NCBI Taxonomy" id="2588711"/>
    <lineage>
        <taxon>Bacteria</taxon>
        <taxon>Pseudomonadati</taxon>
        <taxon>Pseudomonadota</taxon>
        <taxon>Alphaproteobacteria</taxon>
        <taxon>Rhodobacterales</taxon>
        <taxon>Paracoccaceae</taxon>
        <taxon>Pelagovum</taxon>
    </lineage>
</organism>
<name>A0A5C5G925_9RHOB</name>
<accession>A0A5C5G925</accession>
<proteinExistence type="predicted"/>
<feature type="chain" id="PRO_5022664681" evidence="1">
    <location>
        <begin position="23"/>
        <end position="165"/>
    </location>
</feature>
<protein>
    <submittedName>
        <fullName evidence="2">Aspartyl-trna synthetase</fullName>
    </submittedName>
</protein>
<keyword evidence="3" id="KW-1185">Reference proteome</keyword>
<dbReference type="EMBL" id="VFFF01000002">
    <property type="protein sequence ID" value="TNY31221.1"/>
    <property type="molecule type" value="Genomic_DNA"/>
</dbReference>
<feature type="signal peptide" evidence="1">
    <location>
        <begin position="1"/>
        <end position="22"/>
    </location>
</feature>
<dbReference type="Proteomes" id="UP000314011">
    <property type="component" value="Unassembled WGS sequence"/>
</dbReference>